<dbReference type="EMBL" id="CADCWH010000004">
    <property type="protein sequence ID" value="CAA9539878.1"/>
    <property type="molecule type" value="Genomic_DNA"/>
</dbReference>
<name>A0A6J4U6E4_9BACT</name>
<gene>
    <name evidence="1" type="ORF">AVDCRST_MAG70-14</name>
</gene>
<dbReference type="AlphaFoldDB" id="A0A6J4U6E4"/>
<protein>
    <submittedName>
        <fullName evidence="1">Luciferase family protein</fullName>
    </submittedName>
</protein>
<accession>A0A6J4U6E4</accession>
<evidence type="ECO:0000313" key="1">
    <source>
        <dbReference type="EMBL" id="CAA9539878.1"/>
    </source>
</evidence>
<proteinExistence type="predicted"/>
<sequence length="49" mass="5378">MKISLMIEGQDGLTWSRWQGISRAAETLGFTGLYRSDHFTNPAGPVLPA</sequence>
<reference evidence="1" key="1">
    <citation type="submission" date="2020-02" db="EMBL/GenBank/DDBJ databases">
        <authorList>
            <person name="Meier V. D."/>
        </authorList>
    </citation>
    <scope>NUCLEOTIDE SEQUENCE</scope>
    <source>
        <strain evidence="1">AVDCRST_MAG70</strain>
    </source>
</reference>
<organism evidence="1">
    <name type="scientific">uncultured Thermomicrobiales bacterium</name>
    <dbReference type="NCBI Taxonomy" id="1645740"/>
    <lineage>
        <taxon>Bacteria</taxon>
        <taxon>Pseudomonadati</taxon>
        <taxon>Thermomicrobiota</taxon>
        <taxon>Thermomicrobia</taxon>
        <taxon>Thermomicrobiales</taxon>
        <taxon>environmental samples</taxon>
    </lineage>
</organism>
<feature type="non-terminal residue" evidence="1">
    <location>
        <position position="49"/>
    </location>
</feature>